<sequence>MTELDESDHVNGQLRKDAQLKITSNPHRGGQKLIEAAPYPSTNVARASELIARCLSDKETPLTEVKGLADVAHLWVKDERGRMGLGSFKALGAAYVIARHAADIAENPNTSTLAGRTYVTASAGNHGLSVASGASRFGADSVVYIADTVPESFAERLRAQGADVVREGADYAASMEAASKAAQDNGWILLSDSSWEGYYELPHTLMEGYLQMAAEAVRQCPQVPTHIMLQAGVGGLAGAAAAYARTAWGQEPQIIVIEPDAAPALQASIEAGACVFADGPNSVMGRLDCKEPSLIALNGLARDADSFLTLTDEQVTEHLPAMADADIATTASGGAGVAAVMNEDARKGLGIGPDARVLCIISEIAE</sequence>
<evidence type="ECO:0000313" key="5">
    <source>
        <dbReference type="Proteomes" id="UP000051260"/>
    </source>
</evidence>
<evidence type="ECO:0000313" key="4">
    <source>
        <dbReference type="EMBL" id="CUJ93384.1"/>
    </source>
</evidence>
<protein>
    <submittedName>
        <fullName evidence="4">Diaminopropionate ammonia-lyase</fullName>
        <ecNumber evidence="4">4.3.1.15</ecNumber>
    </submittedName>
</protein>
<dbReference type="GO" id="GO:0008838">
    <property type="term" value="F:diaminopropionate ammonia-lyase activity"/>
    <property type="evidence" value="ECO:0007669"/>
    <property type="project" value="UniProtKB-EC"/>
</dbReference>
<feature type="domain" description="Tryptophan synthase beta chain-like PALP" evidence="3">
    <location>
        <begin position="58"/>
        <end position="362"/>
    </location>
</feature>
<dbReference type="InterPro" id="IPR001926">
    <property type="entry name" value="TrpB-like_PALP"/>
</dbReference>
<dbReference type="EC" id="4.3.1.15" evidence="4"/>
<dbReference type="Gene3D" id="3.40.50.1100">
    <property type="match status" value="2"/>
</dbReference>
<dbReference type="Proteomes" id="UP000051260">
    <property type="component" value="Unassembled WGS sequence"/>
</dbReference>
<dbReference type="STRING" id="1715692.RUE5091_01335"/>
<keyword evidence="4" id="KW-0456">Lyase</keyword>
<dbReference type="CDD" id="cd00640">
    <property type="entry name" value="Trp-synth-beta_II"/>
    <property type="match status" value="1"/>
</dbReference>
<dbReference type="PANTHER" id="PTHR42937:SF1">
    <property type="entry name" value="DIAMINOPROPIONATE AMMONIA-LYASE"/>
    <property type="match status" value="1"/>
</dbReference>
<evidence type="ECO:0000259" key="3">
    <source>
        <dbReference type="Pfam" id="PF00291"/>
    </source>
</evidence>
<evidence type="ECO:0000256" key="1">
    <source>
        <dbReference type="ARBA" id="ARBA00001933"/>
    </source>
</evidence>
<dbReference type="InterPro" id="IPR036052">
    <property type="entry name" value="TrpB-like_PALP_sf"/>
</dbReference>
<dbReference type="Pfam" id="PF00291">
    <property type="entry name" value="PALP"/>
    <property type="match status" value="1"/>
</dbReference>
<evidence type="ECO:0000256" key="2">
    <source>
        <dbReference type="ARBA" id="ARBA00022898"/>
    </source>
</evidence>
<keyword evidence="2" id="KW-0663">Pyridoxal phosphate</keyword>
<dbReference type="AlphaFoldDB" id="A0A0P1IGL8"/>
<gene>
    <name evidence="4" type="primary">dpaL</name>
    <name evidence="4" type="ORF">RUE5091_01335</name>
</gene>
<proteinExistence type="predicted"/>
<keyword evidence="5" id="KW-1185">Reference proteome</keyword>
<comment type="cofactor">
    <cofactor evidence="1">
        <name>pyridoxal 5'-phosphate</name>
        <dbReference type="ChEBI" id="CHEBI:597326"/>
    </cofactor>
</comment>
<name>A0A0P1IGL8_9RHOB</name>
<reference evidence="5" key="1">
    <citation type="submission" date="2015-09" db="EMBL/GenBank/DDBJ databases">
        <authorList>
            <person name="Rodrigo-Torres L."/>
            <person name="Arahal D.R."/>
        </authorList>
    </citation>
    <scope>NUCLEOTIDE SEQUENCE [LARGE SCALE GENOMIC DNA]</scope>
    <source>
        <strain evidence="5">CECT 5091</strain>
    </source>
</reference>
<dbReference type="PANTHER" id="PTHR42937">
    <property type="match status" value="1"/>
</dbReference>
<dbReference type="SUPFAM" id="SSF53686">
    <property type="entry name" value="Tryptophan synthase beta subunit-like PLP-dependent enzymes"/>
    <property type="match status" value="1"/>
</dbReference>
<dbReference type="EMBL" id="CYUD01000003">
    <property type="protein sequence ID" value="CUJ93384.1"/>
    <property type="molecule type" value="Genomic_DNA"/>
</dbReference>
<accession>A0A0P1IGL8</accession>
<organism evidence="4 5">
    <name type="scientific">Ruegeria denitrificans</name>
    <dbReference type="NCBI Taxonomy" id="1715692"/>
    <lineage>
        <taxon>Bacteria</taxon>
        <taxon>Pseudomonadati</taxon>
        <taxon>Pseudomonadota</taxon>
        <taxon>Alphaproteobacteria</taxon>
        <taxon>Rhodobacterales</taxon>
        <taxon>Roseobacteraceae</taxon>
        <taxon>Ruegeria</taxon>
    </lineage>
</organism>